<feature type="non-terminal residue" evidence="1">
    <location>
        <position position="1"/>
    </location>
</feature>
<dbReference type="Proteomes" id="UP001279012">
    <property type="component" value="Unassembled WGS sequence"/>
</dbReference>
<sequence length="64" mass="7475">RRDIRGITVKPNLFQCITSEMSVRRHHSPDNKQFVNIILTQRTSLLIVQIAGCEARHSFFSFYP</sequence>
<name>A0AAW9EBS0_KLEAE</name>
<evidence type="ECO:0000313" key="1">
    <source>
        <dbReference type="EMBL" id="MDX7018584.1"/>
    </source>
</evidence>
<comment type="caution">
    <text evidence="1">The sequence shown here is derived from an EMBL/GenBank/DDBJ whole genome shotgun (WGS) entry which is preliminary data.</text>
</comment>
<dbReference type="EMBL" id="JAWZZT010001085">
    <property type="protein sequence ID" value="MDX7018584.1"/>
    <property type="molecule type" value="Genomic_DNA"/>
</dbReference>
<evidence type="ECO:0000313" key="2">
    <source>
        <dbReference type="Proteomes" id="UP001279012"/>
    </source>
</evidence>
<proteinExistence type="predicted"/>
<gene>
    <name evidence="1" type="ORF">SJ059_29600</name>
</gene>
<protein>
    <submittedName>
        <fullName evidence="1">Uncharacterized protein</fullName>
    </submittedName>
</protein>
<organism evidence="1 2">
    <name type="scientific">Klebsiella aerogenes</name>
    <name type="common">Enterobacter aerogenes</name>
    <dbReference type="NCBI Taxonomy" id="548"/>
    <lineage>
        <taxon>Bacteria</taxon>
        <taxon>Pseudomonadati</taxon>
        <taxon>Pseudomonadota</taxon>
        <taxon>Gammaproteobacteria</taxon>
        <taxon>Enterobacterales</taxon>
        <taxon>Enterobacteriaceae</taxon>
        <taxon>Klebsiella/Raoultella group</taxon>
        <taxon>Klebsiella</taxon>
    </lineage>
</organism>
<dbReference type="AlphaFoldDB" id="A0AAW9EBS0"/>
<reference evidence="1" key="1">
    <citation type="submission" date="2023-11" db="EMBL/GenBank/DDBJ databases">
        <title>Detection of rare carbapenemases in Enterobacterales - comparison of two colorimetric and two CIM-based carbapenemase assays.</title>
        <authorList>
            <person name="Schaffarczyk L."/>
            <person name="Noster J."/>
            <person name="Stelzer Y."/>
            <person name="Sattler J."/>
            <person name="Gatermann S."/>
            <person name="Hamprecht A."/>
        </authorList>
    </citation>
    <scope>NUCLEOTIDE SEQUENCE</scope>
    <source>
        <strain evidence="1">CIM-Cont-037</strain>
    </source>
</reference>
<accession>A0AAW9EBS0</accession>